<gene>
    <name evidence="4" type="ORF">Ga0061069_108152</name>
</gene>
<dbReference type="PROSITE" id="PS50983">
    <property type="entry name" value="FE_B12_PBP"/>
    <property type="match status" value="1"/>
</dbReference>
<evidence type="ECO:0000256" key="1">
    <source>
        <dbReference type="ARBA" id="ARBA00022729"/>
    </source>
</evidence>
<feature type="chain" id="PRO_5005504770" evidence="2">
    <location>
        <begin position="26"/>
        <end position="299"/>
    </location>
</feature>
<dbReference type="Proteomes" id="UP000183649">
    <property type="component" value="Unassembled WGS sequence"/>
</dbReference>
<evidence type="ECO:0000259" key="3">
    <source>
        <dbReference type="PROSITE" id="PS50983"/>
    </source>
</evidence>
<dbReference type="InterPro" id="IPR050902">
    <property type="entry name" value="ABC_Transporter_SBP"/>
</dbReference>
<name>A0A0K6I7H2_9BURK</name>
<organism evidence="4 5">
    <name type="scientific">Thiomonas bhubaneswarensis</name>
    <dbReference type="NCBI Taxonomy" id="339866"/>
    <lineage>
        <taxon>Bacteria</taxon>
        <taxon>Pseudomonadati</taxon>
        <taxon>Pseudomonadota</taxon>
        <taxon>Betaproteobacteria</taxon>
        <taxon>Burkholderiales</taxon>
        <taxon>Thiomonas</taxon>
    </lineage>
</organism>
<dbReference type="Gene3D" id="3.40.50.1980">
    <property type="entry name" value="Nitrogenase molybdenum iron protein domain"/>
    <property type="match status" value="2"/>
</dbReference>
<dbReference type="SUPFAM" id="SSF53807">
    <property type="entry name" value="Helical backbone' metal receptor"/>
    <property type="match status" value="1"/>
</dbReference>
<sequence length="299" mass="32202">MSTLRQVLLLALAAALWMAASVVLAAPVQVTDDTGQSISLPSPARRIVALSPQVLELSSAAGASRQVVGTIQGASDVPWARKLPIVGDAFALNLEAIVRLKPDLILAWASGTPPREAARLKALGIPVFWSQTNTFESLAATVSRIGILAGTSRQAERWVFDFDRRLKAIRQRYADRKPTVRVFYEVWEKPLITVGGQQIISQAISACGGRNVFGHLSVLAPTIGAEAVVEADPQIIVTASPRGEQWLKAWKRFPQISAVRHDQLVALSPDALPRMGVNVLDGVQQLCSAIATARRSTSH</sequence>
<evidence type="ECO:0000256" key="2">
    <source>
        <dbReference type="SAM" id="SignalP"/>
    </source>
</evidence>
<proteinExistence type="predicted"/>
<dbReference type="GO" id="GO:0071281">
    <property type="term" value="P:cellular response to iron ion"/>
    <property type="evidence" value="ECO:0007669"/>
    <property type="project" value="TreeGrafter"/>
</dbReference>
<dbReference type="RefSeq" id="WP_055451230.1">
    <property type="nucleotide sequence ID" value="NZ_CYHF01000008.1"/>
</dbReference>
<dbReference type="NCBIfam" id="NF038402">
    <property type="entry name" value="TroA_like"/>
    <property type="match status" value="1"/>
</dbReference>
<reference evidence="5" key="1">
    <citation type="submission" date="2015-08" db="EMBL/GenBank/DDBJ databases">
        <authorList>
            <person name="Varghese N."/>
        </authorList>
    </citation>
    <scope>NUCLEOTIDE SEQUENCE [LARGE SCALE GENOMIC DNA]</scope>
    <source>
        <strain evidence="5">DSM 18181</strain>
    </source>
</reference>
<feature type="signal peptide" evidence="2">
    <location>
        <begin position="1"/>
        <end position="25"/>
    </location>
</feature>
<feature type="domain" description="Fe/B12 periplasmic-binding" evidence="3">
    <location>
        <begin position="46"/>
        <end position="294"/>
    </location>
</feature>
<keyword evidence="5" id="KW-1185">Reference proteome</keyword>
<keyword evidence="1 2" id="KW-0732">Signal</keyword>
<dbReference type="InterPro" id="IPR054828">
    <property type="entry name" value="Vit_B12_bind_prot"/>
</dbReference>
<accession>A0A0K6I7H2</accession>
<protein>
    <submittedName>
        <fullName evidence="4">ABC-type Fe3+-hydroxamate transport system, periplasmic component</fullName>
    </submittedName>
</protein>
<dbReference type="PANTHER" id="PTHR30535:SF34">
    <property type="entry name" value="MOLYBDATE-BINDING PROTEIN MOLA"/>
    <property type="match status" value="1"/>
</dbReference>
<evidence type="ECO:0000313" key="4">
    <source>
        <dbReference type="EMBL" id="CUA99046.1"/>
    </source>
</evidence>
<dbReference type="PANTHER" id="PTHR30535">
    <property type="entry name" value="VITAMIN B12-BINDING PROTEIN"/>
    <property type="match status" value="1"/>
</dbReference>
<dbReference type="AlphaFoldDB" id="A0A0K6I7H2"/>
<dbReference type="CDD" id="cd01144">
    <property type="entry name" value="BtuF"/>
    <property type="match status" value="1"/>
</dbReference>
<evidence type="ECO:0000313" key="5">
    <source>
        <dbReference type="Proteomes" id="UP000183649"/>
    </source>
</evidence>
<dbReference type="EMBL" id="CYHF01000008">
    <property type="protein sequence ID" value="CUA99046.1"/>
    <property type="molecule type" value="Genomic_DNA"/>
</dbReference>
<dbReference type="InterPro" id="IPR002491">
    <property type="entry name" value="ABC_transptr_periplasmic_BD"/>
</dbReference>
<dbReference type="STRING" id="339866.GCA_001418255_02380"/>
<dbReference type="Pfam" id="PF01497">
    <property type="entry name" value="Peripla_BP_2"/>
    <property type="match status" value="1"/>
</dbReference>